<dbReference type="AlphaFoldDB" id="A0A514LHD4"/>
<dbReference type="SUPFAM" id="SSF101386">
    <property type="entry name" value="all-alpha NTP pyrophosphatases"/>
    <property type="match status" value="1"/>
</dbReference>
<accession>A0A514LHD4</accession>
<sequence>MDFEQFQQYVKAFSKEKGFEELTIEQRYQFLVSEVGEVSDELLKLNLDPNVKEEETKINLGMEMFDVVWNVFDLANKLDIDLSQAFAEKMKMNESRTW</sequence>
<name>A0A514LHD4_9BACI</name>
<proteinExistence type="predicted"/>
<dbReference type="Pfam" id="PF03819">
    <property type="entry name" value="MazG"/>
    <property type="match status" value="1"/>
</dbReference>
<reference evidence="3" key="1">
    <citation type="submission" date="2019-01" db="EMBL/GenBank/DDBJ databases">
        <title>Genomic analysis of Salicibibacter sp. NKC3-5.</title>
        <authorList>
            <person name="Oh Y.J."/>
        </authorList>
    </citation>
    <scope>NUCLEOTIDE SEQUENCE [LARGE SCALE GENOMIC DNA]</scope>
    <source>
        <strain evidence="3">NKC3-5</strain>
    </source>
</reference>
<dbReference type="Proteomes" id="UP000319756">
    <property type="component" value="Chromosome"/>
</dbReference>
<keyword evidence="3" id="KW-1185">Reference proteome</keyword>
<dbReference type="InterPro" id="IPR004518">
    <property type="entry name" value="MazG-like_dom"/>
</dbReference>
<dbReference type="OrthoDB" id="2418132at2"/>
<dbReference type="RefSeq" id="WP_142087998.1">
    <property type="nucleotide sequence ID" value="NZ_CP035485.1"/>
</dbReference>
<dbReference type="Gene3D" id="1.10.287.1080">
    <property type="entry name" value="MazG-like"/>
    <property type="match status" value="1"/>
</dbReference>
<dbReference type="PIRSF" id="PIRSF036521">
    <property type="entry name" value="UCP036521_pph"/>
    <property type="match status" value="1"/>
</dbReference>
<dbReference type="CDD" id="cd11523">
    <property type="entry name" value="NTP-PPase"/>
    <property type="match status" value="1"/>
</dbReference>
<dbReference type="EMBL" id="CP035485">
    <property type="protein sequence ID" value="QDI90691.1"/>
    <property type="molecule type" value="Genomic_DNA"/>
</dbReference>
<dbReference type="InterPro" id="IPR011411">
    <property type="entry name" value="MazG-related_YvdC"/>
</dbReference>
<organism evidence="2 3">
    <name type="scientific">Salicibibacter halophilus</name>
    <dbReference type="NCBI Taxonomy" id="2502791"/>
    <lineage>
        <taxon>Bacteria</taxon>
        <taxon>Bacillati</taxon>
        <taxon>Bacillota</taxon>
        <taxon>Bacilli</taxon>
        <taxon>Bacillales</taxon>
        <taxon>Bacillaceae</taxon>
        <taxon>Salicibibacter</taxon>
    </lineage>
</organism>
<dbReference type="PANTHER" id="PTHR42702">
    <property type="entry name" value="NUCLEOTIDE PYROPHOSPHOHYDROLASE"/>
    <property type="match status" value="1"/>
</dbReference>
<evidence type="ECO:0000259" key="1">
    <source>
        <dbReference type="Pfam" id="PF03819"/>
    </source>
</evidence>
<dbReference type="PANTHER" id="PTHR42702:SF1">
    <property type="entry name" value="REGULATORY PROTEIN FOR BETA-LACTAMASE"/>
    <property type="match status" value="1"/>
</dbReference>
<gene>
    <name evidence="2" type="ORF">EPH95_05455</name>
</gene>
<dbReference type="KEGG" id="sale:EPH95_05455"/>
<protein>
    <submittedName>
        <fullName evidence="2">Pyrophosphatase</fullName>
    </submittedName>
</protein>
<evidence type="ECO:0000313" key="3">
    <source>
        <dbReference type="Proteomes" id="UP000319756"/>
    </source>
</evidence>
<feature type="domain" description="NTP pyrophosphohydrolase MazG-like" evidence="1">
    <location>
        <begin position="25"/>
        <end position="92"/>
    </location>
</feature>
<evidence type="ECO:0000313" key="2">
    <source>
        <dbReference type="EMBL" id="QDI90691.1"/>
    </source>
</evidence>